<proteinExistence type="predicted"/>
<dbReference type="EMBL" id="LCBB01000006">
    <property type="protein sequence ID" value="KKS03036.1"/>
    <property type="molecule type" value="Genomic_DNA"/>
</dbReference>
<accession>A0A0G0Y0W8</accession>
<reference evidence="2 3" key="1">
    <citation type="journal article" date="2015" name="Nature">
        <title>rRNA introns, odd ribosomes, and small enigmatic genomes across a large radiation of phyla.</title>
        <authorList>
            <person name="Brown C.T."/>
            <person name="Hug L.A."/>
            <person name="Thomas B.C."/>
            <person name="Sharon I."/>
            <person name="Castelle C.J."/>
            <person name="Singh A."/>
            <person name="Wilkins M.J."/>
            <person name="Williams K.H."/>
            <person name="Banfield J.F."/>
        </authorList>
    </citation>
    <scope>NUCLEOTIDE SEQUENCE [LARGE SCALE GENOMIC DNA]</scope>
</reference>
<protein>
    <submittedName>
        <fullName evidence="2">Uncharacterized protein</fullName>
    </submittedName>
</protein>
<comment type="caution">
    <text evidence="2">The sequence shown here is derived from an EMBL/GenBank/DDBJ whole genome shotgun (WGS) entry which is preliminary data.</text>
</comment>
<dbReference type="Proteomes" id="UP000033947">
    <property type="component" value="Unassembled WGS sequence"/>
</dbReference>
<name>A0A0G0Y0W8_UNCKA</name>
<sequence>MISKTYIFLLIMLVFIMTALVGLLVYRAYTNDKFFSEEKALEVVVI</sequence>
<gene>
    <name evidence="2" type="ORF">UU55_C0006G0006</name>
</gene>
<organism evidence="2 3">
    <name type="scientific">candidate division WWE3 bacterium GW2011_GWC2_41_23</name>
    <dbReference type="NCBI Taxonomy" id="1619123"/>
    <lineage>
        <taxon>Bacteria</taxon>
        <taxon>Katanobacteria</taxon>
    </lineage>
</organism>
<feature type="transmembrane region" description="Helical" evidence="1">
    <location>
        <begin position="6"/>
        <end position="26"/>
    </location>
</feature>
<dbReference type="AlphaFoldDB" id="A0A0G0Y0W8"/>
<keyword evidence="1" id="KW-0472">Membrane</keyword>
<evidence type="ECO:0000313" key="3">
    <source>
        <dbReference type="Proteomes" id="UP000033947"/>
    </source>
</evidence>
<keyword evidence="1" id="KW-1133">Transmembrane helix</keyword>
<evidence type="ECO:0000313" key="2">
    <source>
        <dbReference type="EMBL" id="KKS03036.1"/>
    </source>
</evidence>
<keyword evidence="1" id="KW-0812">Transmembrane</keyword>
<evidence type="ECO:0000256" key="1">
    <source>
        <dbReference type="SAM" id="Phobius"/>
    </source>
</evidence>